<gene>
    <name evidence="2" type="ORF">UFOVP1516_68</name>
    <name evidence="1" type="ORF">UFOVP887_67</name>
</gene>
<dbReference type="EMBL" id="LR798364">
    <property type="protein sequence ID" value="CAB5226943.1"/>
    <property type="molecule type" value="Genomic_DNA"/>
</dbReference>
<dbReference type="EMBL" id="LR796837">
    <property type="protein sequence ID" value="CAB4169234.1"/>
    <property type="molecule type" value="Genomic_DNA"/>
</dbReference>
<evidence type="ECO:0000313" key="1">
    <source>
        <dbReference type="EMBL" id="CAB4169234.1"/>
    </source>
</evidence>
<protein>
    <submittedName>
        <fullName evidence="2">Uncharacterized protein</fullName>
    </submittedName>
</protein>
<proteinExistence type="predicted"/>
<organism evidence="2">
    <name type="scientific">uncultured Caudovirales phage</name>
    <dbReference type="NCBI Taxonomy" id="2100421"/>
    <lineage>
        <taxon>Viruses</taxon>
        <taxon>Duplodnaviria</taxon>
        <taxon>Heunggongvirae</taxon>
        <taxon>Uroviricota</taxon>
        <taxon>Caudoviricetes</taxon>
        <taxon>Peduoviridae</taxon>
        <taxon>Maltschvirus</taxon>
        <taxon>Maltschvirus maltsch</taxon>
    </lineage>
</organism>
<sequence length="167" mass="17578">MTETTIVIQDNSSIIVSEGASSSIITTISPTIISNADIPTTITSTQNISSVINSGIQGPPGVSGNESVLYFISDNTLSTQSVDSFSYTVYGAVKYIIYATSGTSRQVSELLIIHDNSVATLVEYANIATSGLLATFTVSISSSLVQLMTTPSNINTNFKIIRTLLPA</sequence>
<evidence type="ECO:0000313" key="2">
    <source>
        <dbReference type="EMBL" id="CAB5226943.1"/>
    </source>
</evidence>
<name>A0A6J7X7Z4_9CAUD</name>
<reference evidence="2" key="1">
    <citation type="submission" date="2020-05" db="EMBL/GenBank/DDBJ databases">
        <authorList>
            <person name="Chiriac C."/>
            <person name="Salcher M."/>
            <person name="Ghai R."/>
            <person name="Kavagutti S V."/>
        </authorList>
    </citation>
    <scope>NUCLEOTIDE SEQUENCE</scope>
</reference>
<accession>A0A6J7X7Z4</accession>